<proteinExistence type="predicted"/>
<organism evidence="1 2">
    <name type="scientific">Desulfonema magnum</name>
    <dbReference type="NCBI Taxonomy" id="45655"/>
    <lineage>
        <taxon>Bacteria</taxon>
        <taxon>Pseudomonadati</taxon>
        <taxon>Thermodesulfobacteriota</taxon>
        <taxon>Desulfobacteria</taxon>
        <taxon>Desulfobacterales</taxon>
        <taxon>Desulfococcaceae</taxon>
        <taxon>Desulfonema</taxon>
    </lineage>
</organism>
<dbReference type="EMBL" id="CP061800">
    <property type="protein sequence ID" value="QTA92436.1"/>
    <property type="molecule type" value="Genomic_DNA"/>
</dbReference>
<keyword evidence="2" id="KW-1185">Reference proteome</keyword>
<protein>
    <submittedName>
        <fullName evidence="1">Uncharacterized protein</fullName>
    </submittedName>
</protein>
<sequence length="41" mass="4721">MIVILQSSSHINIYEKKPGFSPPEMKKNLLKKPGFSVIFSW</sequence>
<reference evidence="1" key="1">
    <citation type="journal article" date="2021" name="Microb. Physiol.">
        <title>Proteogenomic Insights into the Physiology of Marine, Sulfate-Reducing, Filamentous Desulfonema limicola and Desulfonema magnum.</title>
        <authorList>
            <person name="Schnaars V."/>
            <person name="Wohlbrand L."/>
            <person name="Scheve S."/>
            <person name="Hinrichs C."/>
            <person name="Reinhardt R."/>
            <person name="Rabus R."/>
        </authorList>
    </citation>
    <scope>NUCLEOTIDE SEQUENCE</scope>
    <source>
        <strain evidence="1">4be13</strain>
    </source>
</reference>
<evidence type="ECO:0000313" key="1">
    <source>
        <dbReference type="EMBL" id="QTA92436.1"/>
    </source>
</evidence>
<gene>
    <name evidence="1" type="ORF">dnm_085160</name>
</gene>
<dbReference type="KEGG" id="dmm:dnm_085160"/>
<name>A0A975BVB7_9BACT</name>
<accession>A0A975BVB7</accession>
<dbReference type="Proteomes" id="UP000663722">
    <property type="component" value="Chromosome"/>
</dbReference>
<evidence type="ECO:0000313" key="2">
    <source>
        <dbReference type="Proteomes" id="UP000663722"/>
    </source>
</evidence>
<dbReference type="AlphaFoldDB" id="A0A975BVB7"/>